<organism evidence="1 2">
    <name type="scientific">Chaetomium tenue</name>
    <dbReference type="NCBI Taxonomy" id="1854479"/>
    <lineage>
        <taxon>Eukaryota</taxon>
        <taxon>Fungi</taxon>
        <taxon>Dikarya</taxon>
        <taxon>Ascomycota</taxon>
        <taxon>Pezizomycotina</taxon>
        <taxon>Sordariomycetes</taxon>
        <taxon>Sordariomycetidae</taxon>
        <taxon>Sordariales</taxon>
        <taxon>Chaetomiaceae</taxon>
        <taxon>Chaetomium</taxon>
    </lineage>
</organism>
<proteinExistence type="predicted"/>
<gene>
    <name evidence="1" type="ORF">F5144DRAFT_542694</name>
</gene>
<accession>A0ACB7PNG7</accession>
<dbReference type="EMBL" id="JAGIZQ010000001">
    <property type="protein sequence ID" value="KAH6649513.1"/>
    <property type="molecule type" value="Genomic_DNA"/>
</dbReference>
<keyword evidence="2" id="KW-1185">Reference proteome</keyword>
<comment type="caution">
    <text evidence="1">The sequence shown here is derived from an EMBL/GenBank/DDBJ whole genome shotgun (WGS) entry which is preliminary data.</text>
</comment>
<name>A0ACB7PNG7_9PEZI</name>
<sequence length="225" mass="23989">MDPNNVDLVENRRRMLAGELYYAFTSDLIADRLRCKVACNAFNTQDAAGAPRRKLVELWKDIVRDETPLPPPGSAEEEAVLRTYPWVDSPIKFDYGAQCTFGPGVYINSSATFIDTCAIHIGARTLIGPNCSFYSGTHPLDPAVRNGLRGPESGKPIVVGEDCWLGGGVTVCPGVTIGKGVTVGAGSVVTRDVEDFVVVAGNPARVIRRLEGAGQPRDGGEGGKV</sequence>
<reference evidence="1 2" key="1">
    <citation type="journal article" date="2021" name="Nat. Commun.">
        <title>Genetic determinants of endophytism in the Arabidopsis root mycobiome.</title>
        <authorList>
            <person name="Mesny F."/>
            <person name="Miyauchi S."/>
            <person name="Thiergart T."/>
            <person name="Pickel B."/>
            <person name="Atanasova L."/>
            <person name="Karlsson M."/>
            <person name="Huettel B."/>
            <person name="Barry K.W."/>
            <person name="Haridas S."/>
            <person name="Chen C."/>
            <person name="Bauer D."/>
            <person name="Andreopoulos W."/>
            <person name="Pangilinan J."/>
            <person name="LaButti K."/>
            <person name="Riley R."/>
            <person name="Lipzen A."/>
            <person name="Clum A."/>
            <person name="Drula E."/>
            <person name="Henrissat B."/>
            <person name="Kohler A."/>
            <person name="Grigoriev I.V."/>
            <person name="Martin F.M."/>
            <person name="Hacquard S."/>
        </authorList>
    </citation>
    <scope>NUCLEOTIDE SEQUENCE [LARGE SCALE GENOMIC DNA]</scope>
    <source>
        <strain evidence="1 2">MPI-SDFR-AT-0079</strain>
    </source>
</reference>
<evidence type="ECO:0000313" key="1">
    <source>
        <dbReference type="EMBL" id="KAH6649513.1"/>
    </source>
</evidence>
<dbReference type="Proteomes" id="UP000724584">
    <property type="component" value="Unassembled WGS sequence"/>
</dbReference>
<protein>
    <submittedName>
        <fullName evidence="1">Acetyltransferase-like protein</fullName>
    </submittedName>
</protein>
<evidence type="ECO:0000313" key="2">
    <source>
        <dbReference type="Proteomes" id="UP000724584"/>
    </source>
</evidence>